<evidence type="ECO:0000313" key="10">
    <source>
        <dbReference type="Proteomes" id="UP000195913"/>
    </source>
</evidence>
<feature type="transmembrane region" description="Helical" evidence="8">
    <location>
        <begin position="428"/>
        <end position="447"/>
    </location>
</feature>
<keyword evidence="7 8" id="KW-0472">Membrane</keyword>
<feature type="transmembrane region" description="Helical" evidence="8">
    <location>
        <begin position="453"/>
        <end position="471"/>
    </location>
</feature>
<feature type="transmembrane region" description="Helical" evidence="8">
    <location>
        <begin position="384"/>
        <end position="407"/>
    </location>
</feature>
<protein>
    <submittedName>
        <fullName evidence="9">Na(+)-linked D-alanine glycine permease</fullName>
    </submittedName>
</protein>
<keyword evidence="5 8" id="KW-0812">Transmembrane</keyword>
<dbReference type="Gene3D" id="1.20.1740.10">
    <property type="entry name" value="Amino acid/polyamine transporter I"/>
    <property type="match status" value="1"/>
</dbReference>
<dbReference type="EMBL" id="FUHW01000016">
    <property type="protein sequence ID" value="SJM54811.1"/>
    <property type="molecule type" value="Genomic_DNA"/>
</dbReference>
<name>A0A1R4FG57_9MICC</name>
<proteinExistence type="inferred from homology"/>
<feature type="transmembrane region" description="Helical" evidence="8">
    <location>
        <begin position="255"/>
        <end position="273"/>
    </location>
</feature>
<comment type="subcellular location">
    <subcellularLocation>
        <location evidence="1 8">Cell membrane</location>
        <topology evidence="1 8">Multi-pass membrane protein</topology>
    </subcellularLocation>
</comment>
<feature type="transmembrane region" description="Helical" evidence="8">
    <location>
        <begin position="44"/>
        <end position="64"/>
    </location>
</feature>
<dbReference type="Pfam" id="PF01235">
    <property type="entry name" value="Na_Ala_symp"/>
    <property type="match status" value="1"/>
</dbReference>
<keyword evidence="8" id="KW-0769">Symport</keyword>
<feature type="transmembrane region" description="Helical" evidence="8">
    <location>
        <begin position="343"/>
        <end position="364"/>
    </location>
</feature>
<dbReference type="PANTHER" id="PTHR30330">
    <property type="entry name" value="AGSS FAMILY TRANSPORTER, SODIUM-ALANINE"/>
    <property type="match status" value="1"/>
</dbReference>
<evidence type="ECO:0000256" key="3">
    <source>
        <dbReference type="ARBA" id="ARBA00022448"/>
    </source>
</evidence>
<dbReference type="PRINTS" id="PR00175">
    <property type="entry name" value="NAALASMPORT"/>
</dbReference>
<feature type="transmembrane region" description="Helical" evidence="8">
    <location>
        <begin position="125"/>
        <end position="148"/>
    </location>
</feature>
<feature type="transmembrane region" description="Helical" evidence="8">
    <location>
        <begin position="222"/>
        <end position="243"/>
    </location>
</feature>
<evidence type="ECO:0000256" key="4">
    <source>
        <dbReference type="ARBA" id="ARBA00022475"/>
    </source>
</evidence>
<evidence type="ECO:0000256" key="2">
    <source>
        <dbReference type="ARBA" id="ARBA00009261"/>
    </source>
</evidence>
<keyword evidence="4 8" id="KW-1003">Cell membrane</keyword>
<keyword evidence="6 8" id="KW-1133">Transmembrane helix</keyword>
<organism evidence="9 10">
    <name type="scientific">Arthrobacter rhombi</name>
    <dbReference type="NCBI Taxonomy" id="71253"/>
    <lineage>
        <taxon>Bacteria</taxon>
        <taxon>Bacillati</taxon>
        <taxon>Actinomycetota</taxon>
        <taxon>Actinomycetes</taxon>
        <taxon>Micrococcales</taxon>
        <taxon>Micrococcaceae</taxon>
        <taxon>Arthrobacter</taxon>
    </lineage>
</organism>
<dbReference type="GO" id="GO:0005886">
    <property type="term" value="C:plasma membrane"/>
    <property type="evidence" value="ECO:0007669"/>
    <property type="project" value="UniProtKB-SubCell"/>
</dbReference>
<reference evidence="9 10" key="1">
    <citation type="submission" date="2017-02" db="EMBL/GenBank/DDBJ databases">
        <authorList>
            <person name="Peterson S.W."/>
        </authorList>
    </citation>
    <scope>NUCLEOTIDE SEQUENCE [LARGE SCALE GENOMIC DNA]</scope>
    <source>
        <strain evidence="9 10">B Ar 00.02</strain>
    </source>
</reference>
<keyword evidence="10" id="KW-1185">Reference proteome</keyword>
<evidence type="ECO:0000256" key="1">
    <source>
        <dbReference type="ARBA" id="ARBA00004651"/>
    </source>
</evidence>
<dbReference type="GO" id="GO:0005283">
    <property type="term" value="F:amino acid:sodium symporter activity"/>
    <property type="evidence" value="ECO:0007669"/>
    <property type="project" value="InterPro"/>
</dbReference>
<evidence type="ECO:0000256" key="5">
    <source>
        <dbReference type="ARBA" id="ARBA00022692"/>
    </source>
</evidence>
<feature type="transmembrane region" description="Helical" evidence="8">
    <location>
        <begin position="100"/>
        <end position="119"/>
    </location>
</feature>
<evidence type="ECO:0000313" key="9">
    <source>
        <dbReference type="EMBL" id="SJM54811.1"/>
    </source>
</evidence>
<feature type="transmembrane region" description="Helical" evidence="8">
    <location>
        <begin position="279"/>
        <end position="303"/>
    </location>
</feature>
<evidence type="ECO:0000256" key="6">
    <source>
        <dbReference type="ARBA" id="ARBA00022989"/>
    </source>
</evidence>
<sequence>MNLPLNAVPVAASIDETLENAIGPAVEWLENIVFASFPFFGTELPFLIIWLLAGGIFLTVLLKFQPIIGMRHMIQIARGRFNRFSDPGETTSFQALATELSGTVGLGNIAGVAVAITIGGPGATLWIIIAGFLGMSLKMAEATLGVMFRRMNKDGTVSGGPMYYLETGLAHIGKPKTGRVLAMLYALLMIFGAMGAGNIFQANQVTAQLTAATGGEASFLDGRGWIVGVVLAVVAAAVIFGGIRSIARWTSKLTPIMAVVYGLSVIVILIANISELPHAIVLIFEGAFTGNGVAGGAVGVAIVGIQRALFSNAAGVGSAGIAHSTVKTKRPAQEGYVASVEPFIDSVIICTMTALAIIVTGQYAETSADGVGLTSVAFGTVAAFFPYILTLCVLLFAFSTLLSYSYYGKKAAGYVFGNSKRVERIYDGAWIVMIVVGSSVSLDTVVAFSDATFFLLTVPNILGIYLLSGVLRREILGHRADLDAGRIPEVAEHERSTVANIDQKA</sequence>
<evidence type="ECO:0000256" key="8">
    <source>
        <dbReference type="RuleBase" id="RU363064"/>
    </source>
</evidence>
<accession>A0A1R4FG57</accession>
<dbReference type="RefSeq" id="WP_086995669.1">
    <property type="nucleotide sequence ID" value="NZ_FUHW01000016.1"/>
</dbReference>
<dbReference type="PANTHER" id="PTHR30330:SF3">
    <property type="entry name" value="TRANSCRIPTIONAL REGULATOR, LRP FAMILY"/>
    <property type="match status" value="1"/>
</dbReference>
<dbReference type="Proteomes" id="UP000195913">
    <property type="component" value="Unassembled WGS sequence"/>
</dbReference>
<comment type="similarity">
    <text evidence="2 8">Belongs to the alanine or glycine:cation symporter (AGCS) (TC 2.A.25) family.</text>
</comment>
<dbReference type="AlphaFoldDB" id="A0A1R4FG57"/>
<feature type="transmembrane region" description="Helical" evidence="8">
    <location>
        <begin position="180"/>
        <end position="202"/>
    </location>
</feature>
<keyword evidence="3 8" id="KW-0813">Transport</keyword>
<dbReference type="InterPro" id="IPR001463">
    <property type="entry name" value="Na/Ala_symport"/>
</dbReference>
<evidence type="ECO:0000256" key="7">
    <source>
        <dbReference type="ARBA" id="ARBA00023136"/>
    </source>
</evidence>
<gene>
    <name evidence="9" type="ORF">FM101_03805</name>
</gene>
<dbReference type="NCBIfam" id="TIGR00835">
    <property type="entry name" value="agcS"/>
    <property type="match status" value="1"/>
</dbReference>